<dbReference type="InterPro" id="IPR000847">
    <property type="entry name" value="LysR_HTH_N"/>
</dbReference>
<keyword evidence="4" id="KW-0010">Activator</keyword>
<reference evidence="7 8" key="1">
    <citation type="submission" date="2023-07" db="EMBL/GenBank/DDBJ databases">
        <title>Sorghum-associated microbial communities from plants grown in Nebraska, USA.</title>
        <authorList>
            <person name="Schachtman D."/>
        </authorList>
    </citation>
    <scope>NUCLEOTIDE SEQUENCE [LARGE SCALE GENOMIC DNA]</scope>
    <source>
        <strain evidence="7 8">4272</strain>
    </source>
</reference>
<feature type="domain" description="HTH lysR-type" evidence="6">
    <location>
        <begin position="1"/>
        <end position="58"/>
    </location>
</feature>
<keyword evidence="8" id="KW-1185">Reference proteome</keyword>
<comment type="similarity">
    <text evidence="1">Belongs to the LysR transcriptional regulatory family.</text>
</comment>
<dbReference type="Proteomes" id="UP001251217">
    <property type="component" value="Unassembled WGS sequence"/>
</dbReference>
<dbReference type="Pfam" id="PF00126">
    <property type="entry name" value="HTH_1"/>
    <property type="match status" value="1"/>
</dbReference>
<dbReference type="Gene3D" id="3.40.190.10">
    <property type="entry name" value="Periplasmic binding protein-like II"/>
    <property type="match status" value="2"/>
</dbReference>
<keyword evidence="2" id="KW-0805">Transcription regulation</keyword>
<protein>
    <submittedName>
        <fullName evidence="7">DNA-binding transcriptional LysR family regulator</fullName>
    </submittedName>
</protein>
<dbReference type="Pfam" id="PF03466">
    <property type="entry name" value="LysR_substrate"/>
    <property type="match status" value="1"/>
</dbReference>
<keyword evidence="3 7" id="KW-0238">DNA-binding</keyword>
<dbReference type="InterPro" id="IPR005119">
    <property type="entry name" value="LysR_subst-bd"/>
</dbReference>
<dbReference type="Gene3D" id="1.10.10.10">
    <property type="entry name" value="Winged helix-like DNA-binding domain superfamily/Winged helix DNA-binding domain"/>
    <property type="match status" value="1"/>
</dbReference>
<dbReference type="PANTHER" id="PTHR30346:SF0">
    <property type="entry name" value="HCA OPERON TRANSCRIPTIONAL ACTIVATOR HCAR"/>
    <property type="match status" value="1"/>
</dbReference>
<dbReference type="PANTHER" id="PTHR30346">
    <property type="entry name" value="TRANSCRIPTIONAL DUAL REGULATOR HCAR-RELATED"/>
    <property type="match status" value="1"/>
</dbReference>
<keyword evidence="5" id="KW-0804">Transcription</keyword>
<evidence type="ECO:0000256" key="5">
    <source>
        <dbReference type="ARBA" id="ARBA00023163"/>
    </source>
</evidence>
<dbReference type="EMBL" id="JAVDWW010000007">
    <property type="protein sequence ID" value="MDR7170728.1"/>
    <property type="molecule type" value="Genomic_DNA"/>
</dbReference>
<evidence type="ECO:0000256" key="4">
    <source>
        <dbReference type="ARBA" id="ARBA00023159"/>
    </source>
</evidence>
<dbReference type="GO" id="GO:0003677">
    <property type="term" value="F:DNA binding"/>
    <property type="evidence" value="ECO:0007669"/>
    <property type="project" value="UniProtKB-KW"/>
</dbReference>
<evidence type="ECO:0000313" key="8">
    <source>
        <dbReference type="Proteomes" id="UP001251217"/>
    </source>
</evidence>
<sequence>MELRQLHYFLTVAEELHFGRAAERLHIVQSAVSQQITRLERELGVALFERTTRTVRLTEGGRRLLPHAEQVLAAVAQARAAIDDLRVERTGTIRLGTSTGLGTRLENILVAFAHRAPHAHLELVDADTESRMKRVRSGELDAAIVRGPRDEPGLELLPLWSDRLVAAIPARHDLAVLREIDLARLAQLPLRLVARARNPTLYDLVVDSCREAGFAPAFGPEFTTEQDTLAAIGFGAPSWTVYYAAQAANLSFPGVVWRPLRNPEPRMPSYLAVRPDPPRAELRALIEACHTVTDR</sequence>
<dbReference type="RefSeq" id="WP_063011917.1">
    <property type="nucleotide sequence ID" value="NZ_JAVDWW010000007.1"/>
</dbReference>
<evidence type="ECO:0000313" key="7">
    <source>
        <dbReference type="EMBL" id="MDR7170728.1"/>
    </source>
</evidence>
<name>A0ABU1XJK2_9NOCA</name>
<dbReference type="SUPFAM" id="SSF53850">
    <property type="entry name" value="Periplasmic binding protein-like II"/>
    <property type="match status" value="1"/>
</dbReference>
<dbReference type="InterPro" id="IPR036390">
    <property type="entry name" value="WH_DNA-bd_sf"/>
</dbReference>
<dbReference type="InterPro" id="IPR036388">
    <property type="entry name" value="WH-like_DNA-bd_sf"/>
</dbReference>
<organism evidence="7 8">
    <name type="scientific">Nocardia kruczakiae</name>
    <dbReference type="NCBI Taxonomy" id="261477"/>
    <lineage>
        <taxon>Bacteria</taxon>
        <taxon>Bacillati</taxon>
        <taxon>Actinomycetota</taxon>
        <taxon>Actinomycetes</taxon>
        <taxon>Mycobacteriales</taxon>
        <taxon>Nocardiaceae</taxon>
        <taxon>Nocardia</taxon>
    </lineage>
</organism>
<dbReference type="CDD" id="cd08414">
    <property type="entry name" value="PBP2_LTTR_aromatics_like"/>
    <property type="match status" value="1"/>
</dbReference>
<proteinExistence type="inferred from homology"/>
<accession>A0ABU1XJK2</accession>
<evidence type="ECO:0000259" key="6">
    <source>
        <dbReference type="PROSITE" id="PS50931"/>
    </source>
</evidence>
<dbReference type="PROSITE" id="PS50931">
    <property type="entry name" value="HTH_LYSR"/>
    <property type="match status" value="1"/>
</dbReference>
<dbReference type="SUPFAM" id="SSF46785">
    <property type="entry name" value="Winged helix' DNA-binding domain"/>
    <property type="match status" value="1"/>
</dbReference>
<dbReference type="PRINTS" id="PR00039">
    <property type="entry name" value="HTHLYSR"/>
</dbReference>
<evidence type="ECO:0000256" key="1">
    <source>
        <dbReference type="ARBA" id="ARBA00009437"/>
    </source>
</evidence>
<evidence type="ECO:0000256" key="2">
    <source>
        <dbReference type="ARBA" id="ARBA00023015"/>
    </source>
</evidence>
<gene>
    <name evidence="7" type="ORF">J2W56_004479</name>
</gene>
<comment type="caution">
    <text evidence="7">The sequence shown here is derived from an EMBL/GenBank/DDBJ whole genome shotgun (WGS) entry which is preliminary data.</text>
</comment>
<evidence type="ECO:0000256" key="3">
    <source>
        <dbReference type="ARBA" id="ARBA00023125"/>
    </source>
</evidence>